<gene>
    <name evidence="1" type="ORF">SAMN05660282_00716</name>
</gene>
<keyword evidence="2" id="KW-1185">Reference proteome</keyword>
<dbReference type="AlphaFoldDB" id="A0A1I2RII4"/>
<protein>
    <submittedName>
        <fullName evidence="1">Phytoene dehydrogenase-related protein</fullName>
    </submittedName>
</protein>
<dbReference type="SUPFAM" id="SSF51905">
    <property type="entry name" value="FAD/NAD(P)-binding domain"/>
    <property type="match status" value="1"/>
</dbReference>
<dbReference type="Proteomes" id="UP000199065">
    <property type="component" value="Unassembled WGS sequence"/>
</dbReference>
<proteinExistence type="predicted"/>
<dbReference type="Gene3D" id="3.50.50.60">
    <property type="entry name" value="FAD/NAD(P)-binding domain"/>
    <property type="match status" value="2"/>
</dbReference>
<evidence type="ECO:0000313" key="2">
    <source>
        <dbReference type="Proteomes" id="UP000199065"/>
    </source>
</evidence>
<reference evidence="1 2" key="1">
    <citation type="submission" date="2016-10" db="EMBL/GenBank/DDBJ databases">
        <authorList>
            <person name="de Groot N.N."/>
        </authorList>
    </citation>
    <scope>NUCLEOTIDE SEQUENCE [LARGE SCALE GENOMIC DNA]</scope>
    <source>
        <strain>J11</strain>
        <strain evidence="2">PG 39</strain>
    </source>
</reference>
<dbReference type="Pfam" id="PF13450">
    <property type="entry name" value="NAD_binding_8"/>
    <property type="match status" value="1"/>
</dbReference>
<dbReference type="RefSeq" id="WP_092284488.1">
    <property type="nucleotide sequence ID" value="NZ_FOPJ01000003.1"/>
</dbReference>
<dbReference type="InterPro" id="IPR036188">
    <property type="entry name" value="FAD/NAD-bd_sf"/>
</dbReference>
<sequence length="488" mass="51091">MTNIKRAVVVGAGPNGLSAAARLASQGWRVDVYEAGASAGGAARSSGEVFPGAVVDLGAAAHPFGVASPAFRALDLESYGLRWCHAPYEMAHPLVGQEAAVLSASLEQTADGLGVDARAWEQLHGAVVEHIDEHLENFLGPMLRVPPHPLAMMRFGAPAVLPAKFLGEKFFRTEAARALFAGSAVHAIVSPTKPMTSAFGMLFGALGMTRGWPVACGGSQAIVDALVGVLEAHGGRVHLNSLVEDIRDLGPADAVVLNLTPRQVAGLGGVDLSVRQRRGFKRWRYGTAVYKADFLLSEPVPWADPRVREASTVHVGGTVAEFAQAEAEAAAGRLPEHPFVMVCQQYAADPGRGLVLWSYAHVPHGYVERYPGEVREAIMRSIERFAPGFRDVVLRTQMSSPVQLEAWNPNLVGGDIAGGSMAGAQLLLRPGLSVRPHRVSVGRGGASGAAGGPAGVYLASASTPPGAGVHGMAGWWAAEQVLADCEAS</sequence>
<dbReference type="PANTHER" id="PTHR10668">
    <property type="entry name" value="PHYTOENE DEHYDROGENASE"/>
    <property type="match status" value="1"/>
</dbReference>
<dbReference type="STRING" id="185761.SAMN05660282_00716"/>
<organism evidence="1 2">
    <name type="scientific">Corynebacterium spheniscorum</name>
    <dbReference type="NCBI Taxonomy" id="185761"/>
    <lineage>
        <taxon>Bacteria</taxon>
        <taxon>Bacillati</taxon>
        <taxon>Actinomycetota</taxon>
        <taxon>Actinomycetes</taxon>
        <taxon>Mycobacteriales</taxon>
        <taxon>Corynebacteriaceae</taxon>
        <taxon>Corynebacterium</taxon>
    </lineage>
</organism>
<dbReference type="PANTHER" id="PTHR10668:SF105">
    <property type="entry name" value="DEHYDROGENASE-RELATED"/>
    <property type="match status" value="1"/>
</dbReference>
<dbReference type="OrthoDB" id="833207at2"/>
<name>A0A1I2RII4_9CORY</name>
<evidence type="ECO:0000313" key="1">
    <source>
        <dbReference type="EMBL" id="SFG37661.1"/>
    </source>
</evidence>
<accession>A0A1I2RII4</accession>
<dbReference type="PRINTS" id="PR00419">
    <property type="entry name" value="ADXRDTASE"/>
</dbReference>
<dbReference type="EMBL" id="FOPJ01000003">
    <property type="protein sequence ID" value="SFG37661.1"/>
    <property type="molecule type" value="Genomic_DNA"/>
</dbReference>